<dbReference type="PANTHER" id="PTHR31350">
    <property type="entry name" value="SI:DKEY-261L7.2"/>
    <property type="match status" value="1"/>
</dbReference>
<gene>
    <name evidence="2" type="ORF">CHS0354_034382</name>
</gene>
<evidence type="ECO:0000313" key="2">
    <source>
        <dbReference type="EMBL" id="KAK3611713.1"/>
    </source>
</evidence>
<name>A0AAE0WDW8_9BIVA</name>
<dbReference type="Proteomes" id="UP001195483">
    <property type="component" value="Unassembled WGS sequence"/>
</dbReference>
<proteinExistence type="predicted"/>
<dbReference type="PANTHER" id="PTHR31350:SF21">
    <property type="entry name" value="F-BOX ONLY PROTEIN 21"/>
    <property type="match status" value="1"/>
</dbReference>
<dbReference type="Pfam" id="PF12937">
    <property type="entry name" value="F-box-like"/>
    <property type="match status" value="1"/>
</dbReference>
<dbReference type="SUPFAM" id="SSF81383">
    <property type="entry name" value="F-box domain"/>
    <property type="match status" value="1"/>
</dbReference>
<dbReference type="SMART" id="SM00992">
    <property type="entry name" value="YccV-like"/>
    <property type="match status" value="1"/>
</dbReference>
<reference evidence="2" key="2">
    <citation type="journal article" date="2021" name="Genome Biol. Evol.">
        <title>Developing a high-quality reference genome for a parasitic bivalve with doubly uniparental inheritance (Bivalvia: Unionida).</title>
        <authorList>
            <person name="Smith C.H."/>
        </authorList>
    </citation>
    <scope>NUCLEOTIDE SEQUENCE</scope>
    <source>
        <strain evidence="2">CHS0354</strain>
        <tissue evidence="2">Mantle</tissue>
    </source>
</reference>
<dbReference type="EMBL" id="JAEAOA010002016">
    <property type="protein sequence ID" value="KAK3611713.1"/>
    <property type="molecule type" value="Genomic_DNA"/>
</dbReference>
<dbReference type="InterPro" id="IPR036047">
    <property type="entry name" value="F-box-like_dom_sf"/>
</dbReference>
<dbReference type="Pfam" id="PF13369">
    <property type="entry name" value="Transglut_core2"/>
    <property type="match status" value="1"/>
</dbReference>
<dbReference type="InterPro" id="IPR036623">
    <property type="entry name" value="Hemimethylated_DNA-bd_sf"/>
</dbReference>
<reference evidence="2" key="3">
    <citation type="submission" date="2023-05" db="EMBL/GenBank/DDBJ databases">
        <authorList>
            <person name="Smith C.H."/>
        </authorList>
    </citation>
    <scope>NUCLEOTIDE SEQUENCE</scope>
    <source>
        <strain evidence="2">CHS0354</strain>
        <tissue evidence="2">Mantle</tissue>
    </source>
</reference>
<comment type="caution">
    <text evidence="2">The sequence shown here is derived from an EMBL/GenBank/DDBJ whole genome shotgun (WGS) entry which is preliminary data.</text>
</comment>
<organism evidence="2 3">
    <name type="scientific">Potamilus streckersoni</name>
    <dbReference type="NCBI Taxonomy" id="2493646"/>
    <lineage>
        <taxon>Eukaryota</taxon>
        <taxon>Metazoa</taxon>
        <taxon>Spiralia</taxon>
        <taxon>Lophotrochozoa</taxon>
        <taxon>Mollusca</taxon>
        <taxon>Bivalvia</taxon>
        <taxon>Autobranchia</taxon>
        <taxon>Heteroconchia</taxon>
        <taxon>Palaeoheterodonta</taxon>
        <taxon>Unionida</taxon>
        <taxon>Unionoidea</taxon>
        <taxon>Unionidae</taxon>
        <taxon>Ambleminae</taxon>
        <taxon>Lampsilini</taxon>
        <taxon>Potamilus</taxon>
    </lineage>
</organism>
<feature type="domain" description="Hemimethylated DNA-binding" evidence="1">
    <location>
        <begin position="505"/>
        <end position="602"/>
    </location>
</feature>
<sequence>ELWLVVSRKYKMNSCFSQPSLSQLPIEIIEHILKIDFLEIADICHTAQTCTILKNIAYNNEIWKYRIQRRWHHLLARYIRDQSYSWYTEYKNRHLFGLTIRKMVEALSPKYYTSEEISKEGFREFRSLLCQHKHAGEFLLDELMEIVHHKDVGKNLTVKYYAVKVLQFLQQEYLTQKIAVFLQLDPGHQKLETGAVIIAQWCQPTENIIENGIADQLDSLAAEVKNLLRDREPSHPIFSRRFDCHEITEHMWNTAQCCTVLDCLNTCLFQRHKFHGNKDDNQADSYIDKVLQNKTGTPISLSIVYSAVARRLGVVCEPVSLPSHFMLRWKEHLIFGLEQMYTYVDVFKGGAFMSVLDLPLEFNTSSIKVASPSQALHRLLIQISPMRWCQCVSVMVSILENLARIGHQRGRIGDNLQCLRNALELWLIICPENMDVRLRQVRVSLNLNINLPDVMDSLQWIADHDQTKKRLVDYLMQVTQDQMKSSEEKRHKKEIKPKYRKGDHEVEFAVGMIMQHKRYHYKCVIYGWDPTCQATDEWIARMGVNNLPKKQYQAFYNVLVEDGTTRYAEQENLAPQENPTILTHPEIGRYYQEFCDSYYLPNQEKLTEYPDDLAFLKKRIKKFYDC</sequence>
<dbReference type="Gene3D" id="1.20.1280.50">
    <property type="match status" value="1"/>
</dbReference>
<dbReference type="AlphaFoldDB" id="A0AAE0WDW8"/>
<dbReference type="InterPro" id="IPR011722">
    <property type="entry name" value="Hemimethylated_DNA-bd_dom"/>
</dbReference>
<dbReference type="SUPFAM" id="SSF141255">
    <property type="entry name" value="YccV-like"/>
    <property type="match status" value="1"/>
</dbReference>
<dbReference type="Pfam" id="PF08755">
    <property type="entry name" value="YccV-like"/>
    <property type="match status" value="1"/>
</dbReference>
<keyword evidence="3" id="KW-1185">Reference proteome</keyword>
<dbReference type="InterPro" id="IPR001810">
    <property type="entry name" value="F-box_dom"/>
</dbReference>
<reference evidence="2" key="1">
    <citation type="journal article" date="2021" name="Genome Biol. Evol.">
        <title>A High-Quality Reference Genome for a Parasitic Bivalve with Doubly Uniparental Inheritance (Bivalvia: Unionida).</title>
        <authorList>
            <person name="Smith C.H."/>
        </authorList>
    </citation>
    <scope>NUCLEOTIDE SEQUENCE</scope>
    <source>
        <strain evidence="2">CHS0354</strain>
    </source>
</reference>
<evidence type="ECO:0000313" key="3">
    <source>
        <dbReference type="Proteomes" id="UP001195483"/>
    </source>
</evidence>
<dbReference type="GO" id="GO:0003677">
    <property type="term" value="F:DNA binding"/>
    <property type="evidence" value="ECO:0007669"/>
    <property type="project" value="InterPro"/>
</dbReference>
<feature type="non-terminal residue" evidence="2">
    <location>
        <position position="626"/>
    </location>
</feature>
<accession>A0AAE0WDW8</accession>
<dbReference type="NCBIfam" id="TIGR02097">
    <property type="entry name" value="yccV"/>
    <property type="match status" value="1"/>
</dbReference>
<evidence type="ECO:0000259" key="1">
    <source>
        <dbReference type="SMART" id="SM00992"/>
    </source>
</evidence>
<protein>
    <recommendedName>
        <fullName evidence="1">Hemimethylated DNA-binding domain-containing protein</fullName>
    </recommendedName>
</protein>
<dbReference type="Gene3D" id="2.30.30.390">
    <property type="entry name" value="Hemimethylated DNA-binding domain"/>
    <property type="match status" value="1"/>
</dbReference>
<dbReference type="InterPro" id="IPR032698">
    <property type="entry name" value="SirB1_N"/>
</dbReference>